<name>A0A8S5MJ14_9CAUD</name>
<dbReference type="InterPro" id="IPR029432">
    <property type="entry name" value="Gp28/Gp37-like_dom"/>
</dbReference>
<reference evidence="2" key="1">
    <citation type="journal article" date="2021" name="Proc. Natl. Acad. Sci. U.S.A.">
        <title>A Catalog of Tens of Thousands of Viruses from Human Metagenomes Reveals Hidden Associations with Chronic Diseases.</title>
        <authorList>
            <person name="Tisza M.J."/>
            <person name="Buck C.B."/>
        </authorList>
    </citation>
    <scope>NUCLEOTIDE SEQUENCE</scope>
    <source>
        <strain evidence="2">CtkL634</strain>
    </source>
</reference>
<organism evidence="2">
    <name type="scientific">Siphoviridae sp. ctkL634</name>
    <dbReference type="NCBI Taxonomy" id="2826442"/>
    <lineage>
        <taxon>Viruses</taxon>
        <taxon>Duplodnaviria</taxon>
        <taxon>Heunggongvirae</taxon>
        <taxon>Uroviricota</taxon>
        <taxon>Caudoviricetes</taxon>
    </lineage>
</organism>
<dbReference type="Pfam" id="PF14594">
    <property type="entry name" value="Sipho_Gp37"/>
    <property type="match status" value="1"/>
</dbReference>
<evidence type="ECO:0000313" key="2">
    <source>
        <dbReference type="EMBL" id="DAD82023.1"/>
    </source>
</evidence>
<proteinExistence type="predicted"/>
<feature type="domain" description="Gp28/Gp37-like" evidence="1">
    <location>
        <begin position="2"/>
        <end position="340"/>
    </location>
</feature>
<accession>A0A8S5MJ14</accession>
<protein>
    <recommendedName>
        <fullName evidence="1">Gp28/Gp37-like domain-containing protein</fullName>
    </recommendedName>
</protein>
<evidence type="ECO:0000259" key="1">
    <source>
        <dbReference type="Pfam" id="PF14594"/>
    </source>
</evidence>
<sequence length="353" mass="40816">MEIYILDRNLNIVGVISTYDSILWTEKVHEPGNIKAVFVFTEKMNRILQRGYLLYKTDELQPAVITRKTLKLNKYGQQTITIQGYMVTRYFRQRIIWKKMIMKGTPEQLMRQMVQEQIIAPEDDTRKIPLIELGDLQNFDMDEVEKQITYDNLQEALTDMSKTTELGYRLRLDYARKKLVFEVYRGTNRTQGTEHPCIFTRKFKNVFTQEYNEDEGNYKNVCLVGGPGEDTDRVLVTVGSGAGLDRYEMFYNASGYSEDGITAAVLQDQLRQKGLEKMSAYYIAKAFEVKINKEKAMKFDLGDYVTCKDTQWGITVDTQVKVIQKGYSKTEASYVITLGDDVPTLINLIKAKE</sequence>
<dbReference type="EMBL" id="BK014911">
    <property type="protein sequence ID" value="DAD82023.1"/>
    <property type="molecule type" value="Genomic_DNA"/>
</dbReference>